<dbReference type="EMBL" id="CM042011">
    <property type="protein sequence ID" value="KAI3766175.1"/>
    <property type="molecule type" value="Genomic_DNA"/>
</dbReference>
<gene>
    <name evidence="1" type="ORF">L2E82_16226</name>
</gene>
<proteinExistence type="predicted"/>
<sequence>MDEILEVAIANSKHVLDIEHLEGRLPRIYGTIFPMNLKPMTTSEFEAVVLMNWLAMDYANVNCRNKNKLPRFLPDWQEELMIKLIEYEVHCTRYWSYYTELSDMLNSLSYYRRVVENCSLIAAPVVALLLSGEDKLDYRNASRVDFGYMILQ</sequence>
<accession>A0ACB9F5I3</accession>
<name>A0ACB9F5I3_CICIN</name>
<keyword evidence="2" id="KW-1185">Reference proteome</keyword>
<evidence type="ECO:0000313" key="2">
    <source>
        <dbReference type="Proteomes" id="UP001055811"/>
    </source>
</evidence>
<organism evidence="1 2">
    <name type="scientific">Cichorium intybus</name>
    <name type="common">Chicory</name>
    <dbReference type="NCBI Taxonomy" id="13427"/>
    <lineage>
        <taxon>Eukaryota</taxon>
        <taxon>Viridiplantae</taxon>
        <taxon>Streptophyta</taxon>
        <taxon>Embryophyta</taxon>
        <taxon>Tracheophyta</taxon>
        <taxon>Spermatophyta</taxon>
        <taxon>Magnoliopsida</taxon>
        <taxon>eudicotyledons</taxon>
        <taxon>Gunneridae</taxon>
        <taxon>Pentapetalae</taxon>
        <taxon>asterids</taxon>
        <taxon>campanulids</taxon>
        <taxon>Asterales</taxon>
        <taxon>Asteraceae</taxon>
        <taxon>Cichorioideae</taxon>
        <taxon>Cichorieae</taxon>
        <taxon>Cichoriinae</taxon>
        <taxon>Cichorium</taxon>
    </lineage>
</organism>
<comment type="caution">
    <text evidence="1">The sequence shown here is derived from an EMBL/GenBank/DDBJ whole genome shotgun (WGS) entry which is preliminary data.</text>
</comment>
<dbReference type="Proteomes" id="UP001055811">
    <property type="component" value="Linkage Group LG03"/>
</dbReference>
<reference evidence="2" key="1">
    <citation type="journal article" date="2022" name="Mol. Ecol. Resour.">
        <title>The genomes of chicory, endive, great burdock and yacon provide insights into Asteraceae palaeo-polyploidization history and plant inulin production.</title>
        <authorList>
            <person name="Fan W."/>
            <person name="Wang S."/>
            <person name="Wang H."/>
            <person name="Wang A."/>
            <person name="Jiang F."/>
            <person name="Liu H."/>
            <person name="Zhao H."/>
            <person name="Xu D."/>
            <person name="Zhang Y."/>
        </authorList>
    </citation>
    <scope>NUCLEOTIDE SEQUENCE [LARGE SCALE GENOMIC DNA]</scope>
    <source>
        <strain evidence="2">cv. Punajuju</strain>
    </source>
</reference>
<evidence type="ECO:0000313" key="1">
    <source>
        <dbReference type="EMBL" id="KAI3766175.1"/>
    </source>
</evidence>
<reference evidence="1 2" key="2">
    <citation type="journal article" date="2022" name="Mol. Ecol. Resour.">
        <title>The genomes of chicory, endive, great burdock and yacon provide insights into Asteraceae paleo-polyploidization history and plant inulin production.</title>
        <authorList>
            <person name="Fan W."/>
            <person name="Wang S."/>
            <person name="Wang H."/>
            <person name="Wang A."/>
            <person name="Jiang F."/>
            <person name="Liu H."/>
            <person name="Zhao H."/>
            <person name="Xu D."/>
            <person name="Zhang Y."/>
        </authorList>
    </citation>
    <scope>NUCLEOTIDE SEQUENCE [LARGE SCALE GENOMIC DNA]</scope>
    <source>
        <strain evidence="2">cv. Punajuju</strain>
        <tissue evidence="1">Leaves</tissue>
    </source>
</reference>
<protein>
    <submittedName>
        <fullName evidence="1">Uncharacterized protein</fullName>
    </submittedName>
</protein>